<accession>A0ABP1DKL1</accession>
<protein>
    <recommendedName>
        <fullName evidence="12">Mis12-domain-containing protein</fullName>
    </recommendedName>
</protein>
<comment type="subcellular location">
    <subcellularLocation>
        <location evidence="1">Chromosome</location>
        <location evidence="1">Centromere</location>
        <location evidence="1">Kinetochore</location>
    </subcellularLocation>
</comment>
<evidence type="ECO:0000256" key="5">
    <source>
        <dbReference type="ARBA" id="ARBA00022776"/>
    </source>
</evidence>
<dbReference type="Proteomes" id="UP001497453">
    <property type="component" value="Chromosome 5"/>
</dbReference>
<keyword evidence="4" id="KW-0132">Cell division</keyword>
<proteinExistence type="inferred from homology"/>
<evidence type="ECO:0000256" key="4">
    <source>
        <dbReference type="ARBA" id="ARBA00022618"/>
    </source>
</evidence>
<dbReference type="EMBL" id="OZ037948">
    <property type="protein sequence ID" value="CAL1708378.1"/>
    <property type="molecule type" value="Genomic_DNA"/>
</dbReference>
<keyword evidence="5" id="KW-0498">Mitosis</keyword>
<evidence type="ECO:0000256" key="3">
    <source>
        <dbReference type="ARBA" id="ARBA00022454"/>
    </source>
</evidence>
<dbReference type="InterPro" id="IPR008685">
    <property type="entry name" value="Centromere_Mis12"/>
</dbReference>
<dbReference type="PANTHER" id="PTHR14527:SF2">
    <property type="entry name" value="PROTEIN MIS12 HOMOLOG"/>
    <property type="match status" value="1"/>
</dbReference>
<evidence type="ECO:0000256" key="8">
    <source>
        <dbReference type="ARBA" id="ARBA00023306"/>
    </source>
</evidence>
<keyword evidence="11" id="KW-1185">Reference proteome</keyword>
<evidence type="ECO:0000313" key="10">
    <source>
        <dbReference type="EMBL" id="CAL1708378.1"/>
    </source>
</evidence>
<evidence type="ECO:0000256" key="9">
    <source>
        <dbReference type="ARBA" id="ARBA00023328"/>
    </source>
</evidence>
<evidence type="ECO:0000256" key="6">
    <source>
        <dbReference type="ARBA" id="ARBA00022838"/>
    </source>
</evidence>
<sequence>MSAPPPASNALPSVLLPELLGFVPQFLLDDIIDTANDSVRQAVDAMEVFLRRWVDNRAQKVGDEWDPSQDLEQGLVAFQTLLYSHVDIAFDFFEAWSLRNIFAIPPGLPIVAPHQRGLDLTREENAERDLITEIEDLRRKIHAQRKLRRLFAHAVAKSALQRAHSEHRLQRLSFLQSPQLKTLVSLPTKFEAMYEAVANLPPHEDESPIQNQVEPGKRPWETSKTGYISWAVDTLVRKANEKDGQTGSAVGAIVAQTSEIGRAEDIKAALEVLDNDKMDVS</sequence>
<keyword evidence="3" id="KW-0158">Chromosome</keyword>
<dbReference type="PANTHER" id="PTHR14527">
    <property type="entry name" value="PROTEIN MIS12 HOMOLOG"/>
    <property type="match status" value="1"/>
</dbReference>
<keyword evidence="8" id="KW-0131">Cell cycle</keyword>
<gene>
    <name evidence="10" type="ORF">GFSPODELE1_LOCUS6832</name>
</gene>
<comment type="similarity">
    <text evidence="2">Belongs to the mis12 family.</text>
</comment>
<organism evidence="10 11">
    <name type="scientific">Somion occarium</name>
    <dbReference type="NCBI Taxonomy" id="3059160"/>
    <lineage>
        <taxon>Eukaryota</taxon>
        <taxon>Fungi</taxon>
        <taxon>Dikarya</taxon>
        <taxon>Basidiomycota</taxon>
        <taxon>Agaricomycotina</taxon>
        <taxon>Agaricomycetes</taxon>
        <taxon>Polyporales</taxon>
        <taxon>Cerrenaceae</taxon>
        <taxon>Somion</taxon>
    </lineage>
</organism>
<evidence type="ECO:0000256" key="7">
    <source>
        <dbReference type="ARBA" id="ARBA00023054"/>
    </source>
</evidence>
<evidence type="ECO:0008006" key="12">
    <source>
        <dbReference type="Google" id="ProtNLM"/>
    </source>
</evidence>
<evidence type="ECO:0000313" key="11">
    <source>
        <dbReference type="Proteomes" id="UP001497453"/>
    </source>
</evidence>
<reference evidence="11" key="1">
    <citation type="submission" date="2024-04" db="EMBL/GenBank/DDBJ databases">
        <authorList>
            <person name="Shaw F."/>
            <person name="Minotto A."/>
        </authorList>
    </citation>
    <scope>NUCLEOTIDE SEQUENCE [LARGE SCALE GENOMIC DNA]</scope>
</reference>
<evidence type="ECO:0000256" key="1">
    <source>
        <dbReference type="ARBA" id="ARBA00004629"/>
    </source>
</evidence>
<name>A0ABP1DKL1_9APHY</name>
<keyword evidence="6" id="KW-0995">Kinetochore</keyword>
<keyword evidence="9" id="KW-0137">Centromere</keyword>
<keyword evidence="7" id="KW-0175">Coiled coil</keyword>
<evidence type="ECO:0000256" key="2">
    <source>
        <dbReference type="ARBA" id="ARBA00008643"/>
    </source>
</evidence>
<dbReference type="Pfam" id="PF05859">
    <property type="entry name" value="Mis12"/>
    <property type="match status" value="1"/>
</dbReference>